<accession>A0A2R4BNB2</accession>
<sequence length="351" mass="37993">MRPTQAKAPFQIRSWHMQNLKYFSWSIGFTALSLVGGYLLGGPPAVFIIAVLAVLETSLSFDNAVVNATVLRDMDEKWRQRFLLWGILIAVFGMRIVFPLAIVGIVASLGPLEVVHLALFNPDEYARLLTSAHHEIAAFGGAFLLMVFLKFFIDTNKDTHWLAPIEAPLTHLGRLEAAQILLTLLVILASSAWLDTPDQRVEFIIAGIWGLVIYIAADGLGAIMGGEPGEGGKVAAKTGFAGFMYLELLDASFSFDGVIGAFALTTSLPIIAIGLGVGAMFVRSFTLMLVYRGTLDAYRYLEHGAFWAIGALATIMFIGVHVHIPETVTGLIGAVLIGAAFWSSLRSPAPR</sequence>
<organism evidence="2 3">
    <name type="scientific">Thauera aromatica K172</name>
    <dbReference type="NCBI Taxonomy" id="44139"/>
    <lineage>
        <taxon>Bacteria</taxon>
        <taxon>Pseudomonadati</taxon>
        <taxon>Pseudomonadota</taxon>
        <taxon>Betaproteobacteria</taxon>
        <taxon>Rhodocyclales</taxon>
        <taxon>Zoogloeaceae</taxon>
        <taxon>Thauera</taxon>
    </lineage>
</organism>
<feature type="transmembrane region" description="Helical" evidence="1">
    <location>
        <begin position="20"/>
        <end position="40"/>
    </location>
</feature>
<keyword evidence="1" id="KW-1133">Transmembrane helix</keyword>
<dbReference type="AlphaFoldDB" id="A0A2R4BNB2"/>
<evidence type="ECO:0000256" key="1">
    <source>
        <dbReference type="SAM" id="Phobius"/>
    </source>
</evidence>
<dbReference type="NCBIfam" id="NF010620">
    <property type="entry name" value="PRK14013.2-6"/>
    <property type="match status" value="1"/>
</dbReference>
<feature type="transmembrane region" description="Helical" evidence="1">
    <location>
        <begin position="328"/>
        <end position="345"/>
    </location>
</feature>
<evidence type="ECO:0000313" key="2">
    <source>
        <dbReference type="EMBL" id="AVR88712.1"/>
    </source>
</evidence>
<dbReference type="NCBIfam" id="NF010613">
    <property type="entry name" value="PRK14013.1-3"/>
    <property type="match status" value="1"/>
</dbReference>
<feature type="transmembrane region" description="Helical" evidence="1">
    <location>
        <begin position="46"/>
        <end position="70"/>
    </location>
</feature>
<dbReference type="Pfam" id="PF04332">
    <property type="entry name" value="DUF475"/>
    <property type="match status" value="1"/>
</dbReference>
<keyword evidence="1" id="KW-0472">Membrane</keyword>
<dbReference type="Proteomes" id="UP000241885">
    <property type="component" value="Chromosome"/>
</dbReference>
<feature type="transmembrane region" description="Helical" evidence="1">
    <location>
        <begin position="132"/>
        <end position="153"/>
    </location>
</feature>
<dbReference type="InterPro" id="IPR007427">
    <property type="entry name" value="DUF475"/>
</dbReference>
<proteinExistence type="predicted"/>
<reference evidence="2 3" key="1">
    <citation type="submission" date="2018-03" db="EMBL/GenBank/DDBJ databases">
        <title>Complete genome sequence of Thauera aromatica, a model organism for studying aromatic compound degradation under denitrifying conditions.</title>
        <authorList>
            <person name="Lo H.-Y."/>
            <person name="Goris T."/>
            <person name="Boll M."/>
            <person name="Mueller J.A."/>
        </authorList>
    </citation>
    <scope>NUCLEOTIDE SEQUENCE [LARGE SCALE GENOMIC DNA]</scope>
    <source>
        <strain evidence="2 3">K172</strain>
    </source>
</reference>
<gene>
    <name evidence="2" type="ORF">Tharo_1803</name>
</gene>
<keyword evidence="1" id="KW-0812">Transmembrane</keyword>
<evidence type="ECO:0000313" key="3">
    <source>
        <dbReference type="Proteomes" id="UP000241885"/>
    </source>
</evidence>
<dbReference type="KEGG" id="tak:Tharo_1803"/>
<dbReference type="PANTHER" id="PTHR30238">
    <property type="entry name" value="MEMBRANE BOUND PREDICTED REDOX MODULATOR"/>
    <property type="match status" value="1"/>
</dbReference>
<feature type="transmembrane region" description="Helical" evidence="1">
    <location>
        <begin position="303"/>
        <end position="322"/>
    </location>
</feature>
<feature type="transmembrane region" description="Helical" evidence="1">
    <location>
        <begin position="82"/>
        <end position="112"/>
    </location>
</feature>
<name>A0A2R4BNB2_THAAR</name>
<dbReference type="PANTHER" id="PTHR30238:SF4">
    <property type="entry name" value="SLL1022 PROTEIN"/>
    <property type="match status" value="1"/>
</dbReference>
<protein>
    <submittedName>
        <fullName evidence="2">Integral membrane protein</fullName>
    </submittedName>
</protein>
<keyword evidence="3" id="KW-1185">Reference proteome</keyword>
<dbReference type="EMBL" id="CP028339">
    <property type="protein sequence ID" value="AVR88712.1"/>
    <property type="molecule type" value="Genomic_DNA"/>
</dbReference>
<feature type="transmembrane region" description="Helical" evidence="1">
    <location>
        <begin position="200"/>
        <end position="223"/>
    </location>
</feature>